<evidence type="ECO:0000313" key="2">
    <source>
        <dbReference type="EMBL" id="TYK26268.1"/>
    </source>
</evidence>
<protein>
    <submittedName>
        <fullName evidence="1">Uncharacterized protein</fullName>
    </submittedName>
</protein>
<evidence type="ECO:0000313" key="3">
    <source>
        <dbReference type="Proteomes" id="UP000321393"/>
    </source>
</evidence>
<comment type="caution">
    <text evidence="1">The sequence shown here is derived from an EMBL/GenBank/DDBJ whole genome shotgun (WGS) entry which is preliminary data.</text>
</comment>
<dbReference type="AlphaFoldDB" id="A0A5A7VF86"/>
<reference evidence="3 4" key="1">
    <citation type="submission" date="2019-08" db="EMBL/GenBank/DDBJ databases">
        <title>Draft genome sequences of two oriental melons (Cucumis melo L. var makuwa).</title>
        <authorList>
            <person name="Kwon S.-Y."/>
        </authorList>
    </citation>
    <scope>NUCLEOTIDE SEQUENCE [LARGE SCALE GENOMIC DNA]</scope>
    <source>
        <strain evidence="4">cv. Chang Bougi</strain>
        <strain evidence="3">cv. SW 3</strain>
        <tissue evidence="1">Leaf</tissue>
    </source>
</reference>
<name>A0A5A7VF86_CUCMM</name>
<dbReference type="Proteomes" id="UP000321947">
    <property type="component" value="Unassembled WGS sequence"/>
</dbReference>
<evidence type="ECO:0000313" key="4">
    <source>
        <dbReference type="Proteomes" id="UP000321947"/>
    </source>
</evidence>
<proteinExistence type="predicted"/>
<gene>
    <name evidence="2" type="ORF">E5676_scaffold14G00350</name>
    <name evidence="1" type="ORF">E6C27_scaffold38G00720</name>
</gene>
<dbReference type="EMBL" id="SSTD01003480">
    <property type="protein sequence ID" value="TYK26268.1"/>
    <property type="molecule type" value="Genomic_DNA"/>
</dbReference>
<evidence type="ECO:0000313" key="1">
    <source>
        <dbReference type="EMBL" id="KAA0067032.1"/>
    </source>
</evidence>
<organism evidence="1 3">
    <name type="scientific">Cucumis melo var. makuwa</name>
    <name type="common">Oriental melon</name>
    <dbReference type="NCBI Taxonomy" id="1194695"/>
    <lineage>
        <taxon>Eukaryota</taxon>
        <taxon>Viridiplantae</taxon>
        <taxon>Streptophyta</taxon>
        <taxon>Embryophyta</taxon>
        <taxon>Tracheophyta</taxon>
        <taxon>Spermatophyta</taxon>
        <taxon>Magnoliopsida</taxon>
        <taxon>eudicotyledons</taxon>
        <taxon>Gunneridae</taxon>
        <taxon>Pentapetalae</taxon>
        <taxon>rosids</taxon>
        <taxon>fabids</taxon>
        <taxon>Cucurbitales</taxon>
        <taxon>Cucurbitaceae</taxon>
        <taxon>Benincaseae</taxon>
        <taxon>Cucumis</taxon>
    </lineage>
</organism>
<dbReference type="Proteomes" id="UP000321393">
    <property type="component" value="Unassembled WGS sequence"/>
</dbReference>
<sequence>MGSLTTRCLSVSFGYTTNQFVLGVPLGDRRPDMFIRDHRLHVFGYMSVQDYHFTAEVEVRAKASWRLTRSDCGEP</sequence>
<dbReference type="EMBL" id="SSTE01000699">
    <property type="protein sequence ID" value="KAA0067032.1"/>
    <property type="molecule type" value="Genomic_DNA"/>
</dbReference>
<accession>A0A5A7VF86</accession>